<reference evidence="1 2" key="1">
    <citation type="journal article" date="2015" name="Nature">
        <title>rRNA introns, odd ribosomes, and small enigmatic genomes across a large radiation of phyla.</title>
        <authorList>
            <person name="Brown C.T."/>
            <person name="Hug L.A."/>
            <person name="Thomas B.C."/>
            <person name="Sharon I."/>
            <person name="Castelle C.J."/>
            <person name="Singh A."/>
            <person name="Wilkins M.J."/>
            <person name="Williams K.H."/>
            <person name="Banfield J.F."/>
        </authorList>
    </citation>
    <scope>NUCLEOTIDE SEQUENCE [LARGE SCALE GENOMIC DNA]</scope>
</reference>
<comment type="caution">
    <text evidence="1">The sequence shown here is derived from an EMBL/GenBank/DDBJ whole genome shotgun (WGS) entry which is preliminary data.</text>
</comment>
<proteinExistence type="predicted"/>
<protein>
    <submittedName>
        <fullName evidence="1">Uncharacterized protein</fullName>
    </submittedName>
</protein>
<dbReference type="EMBL" id="LBOI01000002">
    <property type="protein sequence ID" value="KKP32147.1"/>
    <property type="molecule type" value="Genomic_DNA"/>
</dbReference>
<evidence type="ECO:0000313" key="1">
    <source>
        <dbReference type="EMBL" id="KKP32147.1"/>
    </source>
</evidence>
<organism evidence="1 2">
    <name type="scientific">Candidatus Woesebacteria bacterium GW2011_GWC2_31_9</name>
    <dbReference type="NCBI Taxonomy" id="1618586"/>
    <lineage>
        <taxon>Bacteria</taxon>
        <taxon>Candidatus Woeseibacteriota</taxon>
    </lineage>
</organism>
<name>A0A0G0BM99_9BACT</name>
<evidence type="ECO:0000313" key="2">
    <source>
        <dbReference type="Proteomes" id="UP000034803"/>
    </source>
</evidence>
<sequence>MDNEQKLKAESYMFELQKKIANPGQKIDLTLWSIVEDRDGKIWIKKESPDGINGTMYPVLLTRG</sequence>
<dbReference type="AlphaFoldDB" id="A0A0G0BM99"/>
<dbReference type="Proteomes" id="UP000034803">
    <property type="component" value="Unassembled WGS sequence"/>
</dbReference>
<accession>A0A0G0BM99</accession>
<gene>
    <name evidence="1" type="ORF">UR21_C0002G0066</name>
</gene>